<feature type="domain" description="PPIase FKBP-type" evidence="8">
    <location>
        <begin position="155"/>
        <end position="241"/>
    </location>
</feature>
<reference evidence="9 10" key="1">
    <citation type="submission" date="2021-11" db="EMBL/GenBank/DDBJ databases">
        <title>Genomic of Niabella pedocola.</title>
        <authorList>
            <person name="Wu T."/>
        </authorList>
    </citation>
    <scope>NUCLEOTIDE SEQUENCE [LARGE SCALE GENOMIC DNA]</scope>
    <source>
        <strain evidence="9 10">JCM 31011</strain>
    </source>
</reference>
<evidence type="ECO:0000259" key="8">
    <source>
        <dbReference type="PROSITE" id="PS50059"/>
    </source>
</evidence>
<dbReference type="PANTHER" id="PTHR43811:SF19">
    <property type="entry name" value="39 KDA FK506-BINDING NUCLEAR PROTEIN"/>
    <property type="match status" value="1"/>
</dbReference>
<dbReference type="RefSeq" id="WP_231001928.1">
    <property type="nucleotide sequence ID" value="NZ_JAJNEC010000001.1"/>
</dbReference>
<dbReference type="EMBL" id="JAJNEC010000001">
    <property type="protein sequence ID" value="MCD2421145.1"/>
    <property type="molecule type" value="Genomic_DNA"/>
</dbReference>
<name>A0ABS8PJ71_9BACT</name>
<dbReference type="InterPro" id="IPR000774">
    <property type="entry name" value="PPIase_FKBP_N"/>
</dbReference>
<dbReference type="InterPro" id="IPR001179">
    <property type="entry name" value="PPIase_FKBP_dom"/>
</dbReference>
<evidence type="ECO:0000313" key="9">
    <source>
        <dbReference type="EMBL" id="MCD2421145.1"/>
    </source>
</evidence>
<organism evidence="9 10">
    <name type="scientific">Niabella pedocola</name>
    <dbReference type="NCBI Taxonomy" id="1752077"/>
    <lineage>
        <taxon>Bacteria</taxon>
        <taxon>Pseudomonadati</taxon>
        <taxon>Bacteroidota</taxon>
        <taxon>Chitinophagia</taxon>
        <taxon>Chitinophagales</taxon>
        <taxon>Chitinophagaceae</taxon>
        <taxon>Niabella</taxon>
    </lineage>
</organism>
<evidence type="ECO:0000256" key="4">
    <source>
        <dbReference type="ARBA" id="ARBA00023235"/>
    </source>
</evidence>
<sequence length="244" mass="25755">MMKYVLTIGLLAGSVSLFAQAKPKPKPATVKKPATAPAAAAAPALKTLADSASYAIGVNIAQSIKKDIGDLNTAVMMDAMKATFGGKKPALSDETLMSVMMAYSEKAKEAQSQATINAGRAFLEKNKTQPGVKTTASGLQYIVLTEGTGVKPAAEDTAICHYRGSLLDSTEFDNSYDRGEPLSIPVSAVIKGWTEGLQLMNKGSKYKFFIPYELGYGLRGAPPTIPGGSVLIFEVELVDVKKKG</sequence>
<dbReference type="SUPFAM" id="SSF54534">
    <property type="entry name" value="FKBP-like"/>
    <property type="match status" value="1"/>
</dbReference>
<keyword evidence="3 5" id="KW-0697">Rotamase</keyword>
<dbReference type="Pfam" id="PF01346">
    <property type="entry name" value="FKBP_N"/>
    <property type="match status" value="1"/>
</dbReference>
<evidence type="ECO:0000256" key="6">
    <source>
        <dbReference type="RuleBase" id="RU003915"/>
    </source>
</evidence>
<gene>
    <name evidence="9" type="ORF">LQ567_00110</name>
</gene>
<dbReference type="GO" id="GO:0016853">
    <property type="term" value="F:isomerase activity"/>
    <property type="evidence" value="ECO:0007669"/>
    <property type="project" value="UniProtKB-KW"/>
</dbReference>
<keyword evidence="7" id="KW-0732">Signal</keyword>
<dbReference type="InterPro" id="IPR036944">
    <property type="entry name" value="PPIase_FKBP_N_sf"/>
</dbReference>
<dbReference type="InterPro" id="IPR046357">
    <property type="entry name" value="PPIase_dom_sf"/>
</dbReference>
<feature type="chain" id="PRO_5045168883" description="Peptidyl-prolyl cis-trans isomerase" evidence="7">
    <location>
        <begin position="22"/>
        <end position="244"/>
    </location>
</feature>
<dbReference type="PANTHER" id="PTHR43811">
    <property type="entry name" value="FKBP-TYPE PEPTIDYL-PROLYL CIS-TRANS ISOMERASE FKPA"/>
    <property type="match status" value="1"/>
</dbReference>
<keyword evidence="4 5" id="KW-0413">Isomerase</keyword>
<evidence type="ECO:0000256" key="1">
    <source>
        <dbReference type="ARBA" id="ARBA00000971"/>
    </source>
</evidence>
<comment type="caution">
    <text evidence="9">The sequence shown here is derived from an EMBL/GenBank/DDBJ whole genome shotgun (WGS) entry which is preliminary data.</text>
</comment>
<dbReference type="Gene3D" id="1.10.287.460">
    <property type="entry name" value="Peptidyl-prolyl cis-trans isomerase, FKBP-type, N-terminal domain"/>
    <property type="match status" value="1"/>
</dbReference>
<dbReference type="Gene3D" id="3.10.50.40">
    <property type="match status" value="1"/>
</dbReference>
<dbReference type="PROSITE" id="PS50059">
    <property type="entry name" value="FKBP_PPIASE"/>
    <property type="match status" value="1"/>
</dbReference>
<evidence type="ECO:0000256" key="2">
    <source>
        <dbReference type="ARBA" id="ARBA00006577"/>
    </source>
</evidence>
<evidence type="ECO:0000313" key="10">
    <source>
        <dbReference type="Proteomes" id="UP001199816"/>
    </source>
</evidence>
<dbReference type="Proteomes" id="UP001199816">
    <property type="component" value="Unassembled WGS sequence"/>
</dbReference>
<feature type="signal peptide" evidence="7">
    <location>
        <begin position="1"/>
        <end position="21"/>
    </location>
</feature>
<evidence type="ECO:0000256" key="7">
    <source>
        <dbReference type="SAM" id="SignalP"/>
    </source>
</evidence>
<accession>A0ABS8PJ71</accession>
<evidence type="ECO:0000256" key="3">
    <source>
        <dbReference type="ARBA" id="ARBA00023110"/>
    </source>
</evidence>
<comment type="similarity">
    <text evidence="2 6">Belongs to the FKBP-type PPIase family.</text>
</comment>
<proteinExistence type="inferred from homology"/>
<keyword evidence="10" id="KW-1185">Reference proteome</keyword>
<protein>
    <recommendedName>
        <fullName evidence="6">Peptidyl-prolyl cis-trans isomerase</fullName>
        <ecNumber evidence="6">5.2.1.8</ecNumber>
    </recommendedName>
</protein>
<comment type="catalytic activity">
    <reaction evidence="1 5 6">
        <text>[protein]-peptidylproline (omega=180) = [protein]-peptidylproline (omega=0)</text>
        <dbReference type="Rhea" id="RHEA:16237"/>
        <dbReference type="Rhea" id="RHEA-COMP:10747"/>
        <dbReference type="Rhea" id="RHEA-COMP:10748"/>
        <dbReference type="ChEBI" id="CHEBI:83833"/>
        <dbReference type="ChEBI" id="CHEBI:83834"/>
        <dbReference type="EC" id="5.2.1.8"/>
    </reaction>
</comment>
<dbReference type="Pfam" id="PF00254">
    <property type="entry name" value="FKBP_C"/>
    <property type="match status" value="1"/>
</dbReference>
<dbReference type="EC" id="5.2.1.8" evidence="6"/>
<evidence type="ECO:0000256" key="5">
    <source>
        <dbReference type="PROSITE-ProRule" id="PRU00277"/>
    </source>
</evidence>